<dbReference type="EMBL" id="OX365769">
    <property type="protein sequence ID" value="CAI4035482.1"/>
    <property type="molecule type" value="Genomic_DNA"/>
</dbReference>
<dbReference type="RefSeq" id="XP_056078602.1">
    <property type="nucleotide sequence ID" value="XM_056224712.1"/>
</dbReference>
<gene>
    <name evidence="2" type="primary">SMKI13G1310</name>
    <name evidence="2" type="ORF">SMKI_13G1310</name>
</gene>
<proteinExistence type="predicted"/>
<reference evidence="2" key="1">
    <citation type="submission" date="2022-10" db="EMBL/GenBank/DDBJ databases">
        <authorList>
            <person name="Byrne P K."/>
        </authorList>
    </citation>
    <scope>NUCLEOTIDE SEQUENCE</scope>
    <source>
        <strain evidence="2">IFO1815</strain>
    </source>
</reference>
<sequence length="197" mass="22683">MSSSILGIIGSRKSLGILTVGLGRSVSLPCTFLLKRSEAFGVSLHRYVHSTQTKSHLIFLMKNNDMTPFQRFTVKVLKEQCKSRGLKISGRKSDLLQRLITYDSYSHTKRSIKVDGGRKDTLINERIKIDRSLLPEKMSKTIEKKYSSVQKLPDVQPPYEVHLHLQPRDRIFLIGFFMLSCIWWNLETQESEPTISR</sequence>
<dbReference type="Gene3D" id="1.10.720.30">
    <property type="entry name" value="SAP domain"/>
    <property type="match status" value="1"/>
</dbReference>
<organism evidence="2 3">
    <name type="scientific">Saccharomyces mikatae IFO 1815</name>
    <dbReference type="NCBI Taxonomy" id="226126"/>
    <lineage>
        <taxon>Eukaryota</taxon>
        <taxon>Fungi</taxon>
        <taxon>Dikarya</taxon>
        <taxon>Ascomycota</taxon>
        <taxon>Saccharomycotina</taxon>
        <taxon>Saccharomycetes</taxon>
        <taxon>Saccharomycetales</taxon>
        <taxon>Saccharomycetaceae</taxon>
        <taxon>Saccharomyces</taxon>
    </lineage>
</organism>
<dbReference type="Proteomes" id="UP001161438">
    <property type="component" value="Chromosome 13"/>
</dbReference>
<name>A0AA35IRC8_SACMI</name>
<dbReference type="Pfam" id="PF02037">
    <property type="entry name" value="SAP"/>
    <property type="match status" value="1"/>
</dbReference>
<dbReference type="InterPro" id="IPR003034">
    <property type="entry name" value="SAP_dom"/>
</dbReference>
<evidence type="ECO:0000313" key="2">
    <source>
        <dbReference type="EMBL" id="CAI4035482.1"/>
    </source>
</evidence>
<evidence type="ECO:0000259" key="1">
    <source>
        <dbReference type="PROSITE" id="PS50800"/>
    </source>
</evidence>
<dbReference type="SUPFAM" id="SSF68906">
    <property type="entry name" value="SAP domain"/>
    <property type="match status" value="1"/>
</dbReference>
<accession>A0AA35IRC8</accession>
<keyword evidence="3" id="KW-1185">Reference proteome</keyword>
<dbReference type="SMART" id="SM00513">
    <property type="entry name" value="SAP"/>
    <property type="match status" value="1"/>
</dbReference>
<protein>
    <recommendedName>
        <fullName evidence="1">SAP domain-containing protein</fullName>
    </recommendedName>
</protein>
<feature type="domain" description="SAP" evidence="1">
    <location>
        <begin position="69"/>
        <end position="103"/>
    </location>
</feature>
<dbReference type="PROSITE" id="PS50800">
    <property type="entry name" value="SAP"/>
    <property type="match status" value="1"/>
</dbReference>
<dbReference type="GeneID" id="80920356"/>
<dbReference type="AlphaFoldDB" id="A0AA35IRC8"/>
<evidence type="ECO:0000313" key="3">
    <source>
        <dbReference type="Proteomes" id="UP001161438"/>
    </source>
</evidence>
<dbReference type="InterPro" id="IPR036361">
    <property type="entry name" value="SAP_dom_sf"/>
</dbReference>